<feature type="transmembrane region" description="Helical" evidence="1">
    <location>
        <begin position="12"/>
        <end position="32"/>
    </location>
</feature>
<evidence type="ECO:0000256" key="1">
    <source>
        <dbReference type="SAM" id="Phobius"/>
    </source>
</evidence>
<sequence>MWNWILEHAAVVQAIVGLVTAVVWITYLNVFVESMRRQRRSEILITLGGDRDLGARILVSNLGLEPIYILDILLTCHTASGSSTLSVADRTEIDPAERTSIERATLQRPLKSADYVEIGTLDTLLNRVAGRLPGRGGDTDPTRIEITVAAITAAASGIVAARRVFDIRHLDGRLILRPKTLYAEQIRTRRGRQRIERQLIGAL</sequence>
<dbReference type="AlphaFoldDB" id="A0A1V0GMX6"/>
<evidence type="ECO:0000313" key="2">
    <source>
        <dbReference type="EMBL" id="ARC35213.1"/>
    </source>
</evidence>
<dbReference type="KEGG" id="pye:A6J80_01455"/>
<dbReference type="eggNOG" id="ENOG5032V0A">
    <property type="taxonomic scope" value="Bacteria"/>
</dbReference>
<dbReference type="EMBL" id="CP020441">
    <property type="protein sequence ID" value="ARC35213.1"/>
    <property type="molecule type" value="Genomic_DNA"/>
</dbReference>
<proteinExistence type="predicted"/>
<geneLocation type="plasmid" evidence="2 3">
    <name>unnamed1</name>
</geneLocation>
<gene>
    <name evidence="2" type="ORF">A6J80_01455</name>
</gene>
<keyword evidence="2" id="KW-0614">Plasmid</keyword>
<keyword evidence="1" id="KW-1133">Transmembrane helix</keyword>
<keyword evidence="3" id="KW-1185">Reference proteome</keyword>
<keyword evidence="1" id="KW-0812">Transmembrane</keyword>
<protein>
    <submittedName>
        <fullName evidence="2">Uncharacterized protein</fullName>
    </submittedName>
</protein>
<organism evidence="2 3">
    <name type="scientific">Paracoccus yeei</name>
    <dbReference type="NCBI Taxonomy" id="147645"/>
    <lineage>
        <taxon>Bacteria</taxon>
        <taxon>Pseudomonadati</taxon>
        <taxon>Pseudomonadota</taxon>
        <taxon>Alphaproteobacteria</taxon>
        <taxon>Rhodobacterales</taxon>
        <taxon>Paracoccaceae</taxon>
        <taxon>Paracoccus</taxon>
    </lineage>
</organism>
<dbReference type="Proteomes" id="UP000191257">
    <property type="component" value="Plasmid unnamed1"/>
</dbReference>
<name>A0A1V0GMX6_9RHOB</name>
<keyword evidence="1" id="KW-0472">Membrane</keyword>
<reference evidence="2" key="1">
    <citation type="submission" date="2017-12" db="EMBL/GenBank/DDBJ databases">
        <title>FDA dAtabase for Regulatory Grade micrObial Sequences (FDA-ARGOS): Supporting development and validation of Infectious Disease Dx tests.</title>
        <authorList>
            <person name="Campos J."/>
            <person name="Goldberg B."/>
            <person name="Tallon L."/>
            <person name="Sadzewicz L."/>
            <person name="Sengamalay N."/>
            <person name="Ott S."/>
            <person name="Godinez A."/>
            <person name="Nagaraj S."/>
            <person name="Vyas G."/>
            <person name="Aluvathingal J."/>
            <person name="Nadendla S."/>
            <person name="Geyer C."/>
            <person name="Nandy P."/>
            <person name="Hobson J."/>
            <person name="Sichtig H."/>
        </authorList>
    </citation>
    <scope>NUCLEOTIDE SEQUENCE</scope>
    <source>
        <strain evidence="2">FDAARGOS_252</strain>
        <plasmid evidence="2">unnamed1</plasmid>
    </source>
</reference>
<evidence type="ECO:0000313" key="3">
    <source>
        <dbReference type="Proteomes" id="UP000191257"/>
    </source>
</evidence>
<accession>A0A1V0GMX6</accession>